<dbReference type="SUPFAM" id="SSF144232">
    <property type="entry name" value="HIT/MYND zinc finger-like"/>
    <property type="match status" value="1"/>
</dbReference>
<dbReference type="KEGG" id="spar:SPRG_12937"/>
<dbReference type="OMA" id="PPKQKFK"/>
<dbReference type="RefSeq" id="XP_012208155.1">
    <property type="nucleotide sequence ID" value="XM_012352765.1"/>
</dbReference>
<evidence type="ECO:0000313" key="2">
    <source>
        <dbReference type="EMBL" id="KDO21156.1"/>
    </source>
</evidence>
<reference evidence="2 3" key="1">
    <citation type="journal article" date="2013" name="PLoS Genet.">
        <title>Distinctive expansion of potential virulence genes in the genome of the oomycete fish pathogen Saprolegnia parasitica.</title>
        <authorList>
            <person name="Jiang R.H."/>
            <person name="de Bruijn I."/>
            <person name="Haas B.J."/>
            <person name="Belmonte R."/>
            <person name="Lobach L."/>
            <person name="Christie J."/>
            <person name="van den Ackerveken G."/>
            <person name="Bottin A."/>
            <person name="Bulone V."/>
            <person name="Diaz-Moreno S.M."/>
            <person name="Dumas B."/>
            <person name="Fan L."/>
            <person name="Gaulin E."/>
            <person name="Govers F."/>
            <person name="Grenville-Briggs L.J."/>
            <person name="Horner N.R."/>
            <person name="Levin J.Z."/>
            <person name="Mammella M."/>
            <person name="Meijer H.J."/>
            <person name="Morris P."/>
            <person name="Nusbaum C."/>
            <person name="Oome S."/>
            <person name="Phillips A.J."/>
            <person name="van Rooyen D."/>
            <person name="Rzeszutek E."/>
            <person name="Saraiva M."/>
            <person name="Secombes C.J."/>
            <person name="Seidl M.F."/>
            <person name="Snel B."/>
            <person name="Stassen J.H."/>
            <person name="Sykes S."/>
            <person name="Tripathy S."/>
            <person name="van den Berg H."/>
            <person name="Vega-Arreguin J.C."/>
            <person name="Wawra S."/>
            <person name="Young S.K."/>
            <person name="Zeng Q."/>
            <person name="Dieguez-Uribeondo J."/>
            <person name="Russ C."/>
            <person name="Tyler B.M."/>
            <person name="van West P."/>
        </authorList>
    </citation>
    <scope>NUCLEOTIDE SEQUENCE [LARGE SCALE GENOMIC DNA]</scope>
    <source>
        <strain evidence="2 3">CBS 223.65</strain>
    </source>
</reference>
<gene>
    <name evidence="2" type="ORF">SPRG_12937</name>
</gene>
<dbReference type="AlphaFoldDB" id="A0A067C3N5"/>
<organism evidence="2 3">
    <name type="scientific">Saprolegnia parasitica (strain CBS 223.65)</name>
    <dbReference type="NCBI Taxonomy" id="695850"/>
    <lineage>
        <taxon>Eukaryota</taxon>
        <taxon>Sar</taxon>
        <taxon>Stramenopiles</taxon>
        <taxon>Oomycota</taxon>
        <taxon>Saprolegniomycetes</taxon>
        <taxon>Saprolegniales</taxon>
        <taxon>Saprolegniaceae</taxon>
        <taxon>Saprolegnia</taxon>
    </lineage>
</organism>
<evidence type="ECO:0000256" key="1">
    <source>
        <dbReference type="SAM" id="MobiDB-lite"/>
    </source>
</evidence>
<evidence type="ECO:0008006" key="4">
    <source>
        <dbReference type="Google" id="ProtNLM"/>
    </source>
</evidence>
<protein>
    <recommendedName>
        <fullName evidence="4">MYND-type domain-containing protein</fullName>
    </recommendedName>
</protein>
<accession>A0A067C3N5</accession>
<dbReference type="GeneID" id="24134853"/>
<dbReference type="VEuPathDB" id="FungiDB:SPRG_12937"/>
<dbReference type="OrthoDB" id="67717at2759"/>
<sequence length="440" mass="47691">MGRDPSTMVASPTSSELNNESASEWATCSNCSEQTVVRPCPARCGVAAYCSSLCLLHHKTVHRSFCRPTIAPVATKDAEDVLVETDNNAEGNEVVDEDDDEDDMPLLDRLQVAEKPPAFLKKTFSSLFLLPSKLKKLLPSDDQAIAPEIADDAAPTPFVHHHVCSPRANLSEPWSRFSADFNMLKFFVHQSGPAGFQLELGADGGLVVVGISRPRVWAMGIRPGDQLDRIGGMSTSGLAPDEAFRCLYRADLPTVLRFRATARVQRETWTVLLQDRLGVTFAGDGRLDIPVVDRVVARTDESPQVGDLLIVVNDVYDAVAHGLSATLRYIHESPRPVALTFQRLLSDASPMPRPPSEPTLLTEREPSDVATEMPPSSVRALCATTLSSPSGNVVLVWRDGFLGVTLVEHPTSGLPTVHRLTGKGQTPLVGQLAPGYTLCL</sequence>
<proteinExistence type="predicted"/>
<dbReference type="EMBL" id="KK583294">
    <property type="protein sequence ID" value="KDO21156.1"/>
    <property type="molecule type" value="Genomic_DNA"/>
</dbReference>
<dbReference type="InterPro" id="IPR036034">
    <property type="entry name" value="PDZ_sf"/>
</dbReference>
<feature type="region of interest" description="Disordered" evidence="1">
    <location>
        <begin position="347"/>
        <end position="374"/>
    </location>
</feature>
<dbReference type="SUPFAM" id="SSF50156">
    <property type="entry name" value="PDZ domain-like"/>
    <property type="match status" value="1"/>
</dbReference>
<dbReference type="Proteomes" id="UP000030745">
    <property type="component" value="Unassembled WGS sequence"/>
</dbReference>
<keyword evidence="3" id="KW-1185">Reference proteome</keyword>
<name>A0A067C3N5_SAPPC</name>
<evidence type="ECO:0000313" key="3">
    <source>
        <dbReference type="Proteomes" id="UP000030745"/>
    </source>
</evidence>